<dbReference type="Gene3D" id="3.40.630.30">
    <property type="match status" value="1"/>
</dbReference>
<proteinExistence type="predicted"/>
<evidence type="ECO:0000256" key="2">
    <source>
        <dbReference type="ARBA" id="ARBA00023315"/>
    </source>
</evidence>
<dbReference type="InterPro" id="IPR051556">
    <property type="entry name" value="N-term/lysine_N-AcTrnsfr"/>
</dbReference>
<evidence type="ECO:0000256" key="1">
    <source>
        <dbReference type="ARBA" id="ARBA00022679"/>
    </source>
</evidence>
<dbReference type="InterPro" id="IPR016181">
    <property type="entry name" value="Acyl_CoA_acyltransferase"/>
</dbReference>
<dbReference type="PANTHER" id="PTHR42919">
    <property type="entry name" value="N-ALPHA-ACETYLTRANSFERASE"/>
    <property type="match status" value="1"/>
</dbReference>
<protein>
    <submittedName>
        <fullName evidence="4">Ribosomal protein S18 acetylase RimI</fullName>
    </submittedName>
</protein>
<organism evidence="4 5">
    <name type="scientific">Mucilaginibacter pineti</name>
    <dbReference type="NCBI Taxonomy" id="1391627"/>
    <lineage>
        <taxon>Bacteria</taxon>
        <taxon>Pseudomonadati</taxon>
        <taxon>Bacteroidota</taxon>
        <taxon>Sphingobacteriia</taxon>
        <taxon>Sphingobacteriales</taxon>
        <taxon>Sphingobacteriaceae</taxon>
        <taxon>Mucilaginibacter</taxon>
    </lineage>
</organism>
<evidence type="ECO:0000313" key="4">
    <source>
        <dbReference type="EMBL" id="SDD32825.1"/>
    </source>
</evidence>
<keyword evidence="4" id="KW-0687">Ribonucleoprotein</keyword>
<dbReference type="InterPro" id="IPR000182">
    <property type="entry name" value="GNAT_dom"/>
</dbReference>
<dbReference type="EMBL" id="FNAI01000001">
    <property type="protein sequence ID" value="SDD32825.1"/>
    <property type="molecule type" value="Genomic_DNA"/>
</dbReference>
<dbReference type="AlphaFoldDB" id="A0A1G6TX06"/>
<dbReference type="PROSITE" id="PS51186">
    <property type="entry name" value="GNAT"/>
    <property type="match status" value="1"/>
</dbReference>
<gene>
    <name evidence="4" type="ORF">SAMN05216464_101424</name>
</gene>
<dbReference type="PANTHER" id="PTHR42919:SF8">
    <property type="entry name" value="N-ALPHA-ACETYLTRANSFERASE 50"/>
    <property type="match status" value="1"/>
</dbReference>
<keyword evidence="4" id="KW-0689">Ribosomal protein</keyword>
<dbReference type="Proteomes" id="UP000199072">
    <property type="component" value="Unassembled WGS sequence"/>
</dbReference>
<evidence type="ECO:0000313" key="5">
    <source>
        <dbReference type="Proteomes" id="UP000199072"/>
    </source>
</evidence>
<feature type="domain" description="N-acetyltransferase" evidence="3">
    <location>
        <begin position="6"/>
        <end position="175"/>
    </location>
</feature>
<dbReference type="CDD" id="cd04301">
    <property type="entry name" value="NAT_SF"/>
    <property type="match status" value="1"/>
</dbReference>
<name>A0A1G6TX06_9SPHI</name>
<evidence type="ECO:0000259" key="3">
    <source>
        <dbReference type="PROSITE" id="PS51186"/>
    </source>
</evidence>
<keyword evidence="1" id="KW-0808">Transferase</keyword>
<reference evidence="4 5" key="1">
    <citation type="submission" date="2016-10" db="EMBL/GenBank/DDBJ databases">
        <authorList>
            <person name="de Groot N.N."/>
        </authorList>
    </citation>
    <scope>NUCLEOTIDE SEQUENCE [LARGE SCALE GENOMIC DNA]</scope>
    <source>
        <strain evidence="4 5">47C3B</strain>
    </source>
</reference>
<accession>A0A1G6TX06</accession>
<dbReference type="SUPFAM" id="SSF55729">
    <property type="entry name" value="Acyl-CoA N-acyltransferases (Nat)"/>
    <property type="match status" value="1"/>
</dbReference>
<dbReference type="GO" id="GO:0016747">
    <property type="term" value="F:acyltransferase activity, transferring groups other than amino-acyl groups"/>
    <property type="evidence" value="ECO:0007669"/>
    <property type="project" value="InterPro"/>
</dbReference>
<dbReference type="OrthoDB" id="7205533at2"/>
<keyword evidence="5" id="KW-1185">Reference proteome</keyword>
<dbReference type="GO" id="GO:0005840">
    <property type="term" value="C:ribosome"/>
    <property type="evidence" value="ECO:0007669"/>
    <property type="project" value="UniProtKB-KW"/>
</dbReference>
<sequence>MANDNVIIQKVTIADADVLLTFSRKTFYDFFAHLNDAANMDAYASVAFTLQKIQDELNNPDSEFYFAILNDQVTGYLKINFDTAQTELNQPNSLEVERIYVSAEHHGKKIGHRLLNFALQTAKDKGLQYVWLGVWEHNHKALTFYKKHGFTTFGSHPFMLGNDKQTDLLMRKEIE</sequence>
<dbReference type="STRING" id="1391627.SAMN05216464_101424"/>
<dbReference type="RefSeq" id="WP_091143460.1">
    <property type="nucleotide sequence ID" value="NZ_FNAI01000001.1"/>
</dbReference>
<dbReference type="Pfam" id="PF00583">
    <property type="entry name" value="Acetyltransf_1"/>
    <property type="match status" value="1"/>
</dbReference>
<keyword evidence="2" id="KW-0012">Acyltransferase</keyword>